<dbReference type="Proteomes" id="UP000006469">
    <property type="component" value="Chromosome"/>
</dbReference>
<dbReference type="HOGENOM" id="CLU_097418_0_0_2"/>
<dbReference type="eggNOG" id="arCOG06262">
    <property type="taxonomic scope" value="Archaea"/>
</dbReference>
<evidence type="ECO:0000313" key="8">
    <source>
        <dbReference type="Proteomes" id="UP000299011"/>
    </source>
</evidence>
<dbReference type="InterPro" id="IPR045396">
    <property type="entry name" value="DUF6517"/>
</dbReference>
<dbReference type="KEGG" id="hme:HFX_1766"/>
<evidence type="ECO:0000313" key="3">
    <source>
        <dbReference type="EMBL" id="EMA04342.1"/>
    </source>
</evidence>
<reference evidence="4 8" key="6">
    <citation type="submission" date="2019-04" db="EMBL/GenBank/DDBJ databases">
        <title>Methylomes of two halophilic Archaea, Haloarcula marismortui and Haloferax mediterranei.</title>
        <authorList>
            <person name="DasSarma S."/>
            <person name="DasSarma P."/>
            <person name="DasSarma S."/>
            <person name="Fomenkov A."/>
            <person name="Vincze T."/>
            <person name="Anton B.P."/>
            <person name="Roberts R.J."/>
        </authorList>
    </citation>
    <scope>NUCLEOTIDE SEQUENCE [LARGE SCALE GENOMIC DNA]</scope>
    <source>
        <strain evidence="4">ATCC 33500</strain>
        <strain evidence="8">ATCC 33500 / DSM 1411 / JCM 8866 / NBRC 14739 / NCIMB 2177 / R-4</strain>
    </source>
</reference>
<dbReference type="STRING" id="523841.HFX_1766"/>
<evidence type="ECO:0000313" key="7">
    <source>
        <dbReference type="Proteomes" id="UP000027075"/>
    </source>
</evidence>
<sequence>MTSRRTVATLALAALIVMSGCIGFLTGEESLTFESEPAATDSTVASNTGYSTNGTQTFQVNRTLSVAGAERQVAASNHMTTYEKSIDLGFFGEAKLGMFSVISTPAVEVAGKARNPIGDYSNDQLVGLVDSQYQGLKDVEQVSSRDVQMLGEQANVTKYSATAKFGGQDVDVYVHVTKVRHNEDFIVAIGMYPQQLDGEEKNILELIRAVEHPSEA</sequence>
<proteinExistence type="predicted"/>
<dbReference type="OrthoDB" id="205286at2157"/>
<dbReference type="PATRIC" id="fig|523841.21.peg.336"/>
<dbReference type="Pfam" id="PF20127">
    <property type="entry name" value="DUF6517"/>
    <property type="match status" value="1"/>
</dbReference>
<keyword evidence="6" id="KW-1185">Reference proteome</keyword>
<dbReference type="PROSITE" id="PS51257">
    <property type="entry name" value="PROKAR_LIPOPROTEIN"/>
    <property type="match status" value="1"/>
</dbReference>
<dbReference type="EMBL" id="CP001868">
    <property type="protein sequence ID" value="AFK19471.1"/>
    <property type="molecule type" value="Genomic_DNA"/>
</dbReference>
<evidence type="ECO:0008006" key="9">
    <source>
        <dbReference type="Google" id="ProtNLM"/>
    </source>
</evidence>
<dbReference type="AlphaFoldDB" id="I3R5G1"/>
<protein>
    <recommendedName>
        <fullName evidence="9">Lipoprotein</fullName>
    </recommendedName>
</protein>
<accession>I3R5G1</accession>
<gene>
    <name evidence="1" type="ordered locus">HFX_1766</name>
    <name evidence="2" type="ORF">BM92_00285</name>
    <name evidence="3" type="ORF">C439_01667</name>
    <name evidence="4" type="ORF">E6P09_11865</name>
</gene>
<reference evidence="1" key="5">
    <citation type="submission" date="2014-05" db="EMBL/GenBank/DDBJ databases">
        <authorList>
            <person name="Wang L."/>
            <person name="Yang H."/>
            <person name="Xiang H."/>
        </authorList>
    </citation>
    <scope>NUCLEOTIDE SEQUENCE</scope>
    <source>
        <strain evidence="1">CGMCC 1.2087</strain>
    </source>
</reference>
<organism evidence="1 5">
    <name type="scientific">Haloferax mediterranei (strain ATCC 33500 / DSM 1411 / JCM 8866 / NBRC 14739 / NCIMB 2177 / R-4)</name>
    <name type="common">Halobacterium mediterranei</name>
    <dbReference type="NCBI Taxonomy" id="523841"/>
    <lineage>
        <taxon>Archaea</taxon>
        <taxon>Methanobacteriati</taxon>
        <taxon>Methanobacteriota</taxon>
        <taxon>Stenosarchaea group</taxon>
        <taxon>Halobacteria</taxon>
        <taxon>Halobacteriales</taxon>
        <taxon>Haloferacaceae</taxon>
        <taxon>Haloferax</taxon>
    </lineage>
</organism>
<evidence type="ECO:0000313" key="4">
    <source>
        <dbReference type="EMBL" id="QCQ75932.1"/>
    </source>
</evidence>
<dbReference type="EMBL" id="CP007551">
    <property type="protein sequence ID" value="AHZ21184.1"/>
    <property type="molecule type" value="Genomic_DNA"/>
</dbReference>
<evidence type="ECO:0000313" key="6">
    <source>
        <dbReference type="Proteomes" id="UP000011603"/>
    </source>
</evidence>
<dbReference type="PaxDb" id="523841-HFX_1766"/>
<dbReference type="Proteomes" id="UP000299011">
    <property type="component" value="Chromosome"/>
</dbReference>
<name>I3R5G1_HALMT</name>
<dbReference type="EMBL" id="AOLO01000002">
    <property type="protein sequence ID" value="EMA04342.1"/>
    <property type="molecule type" value="Genomic_DNA"/>
</dbReference>
<dbReference type="Proteomes" id="UP000011603">
    <property type="component" value="Unassembled WGS sequence"/>
</dbReference>
<dbReference type="GeneID" id="40157124"/>
<reference evidence="1" key="1">
    <citation type="journal article" date="2012" name="Appl. Environ. Microbiol.">
        <title>Identification of the haloarchaeal phasin (PhaP) that functions in polyhydroxyalkanoate accumulation and granule formation in Haloferax mediterranei.</title>
        <authorList>
            <person name="Cai S."/>
            <person name="Cai L."/>
            <person name="Liu H."/>
            <person name="Liu X."/>
            <person name="Han J."/>
            <person name="Zhou J."/>
            <person name="Xiang H."/>
        </authorList>
    </citation>
    <scope>NUCLEOTIDE SEQUENCE</scope>
    <source>
        <strain evidence="1">CGMCC 1.2087</strain>
    </source>
</reference>
<reference evidence="2 7" key="4">
    <citation type="submission" date="2014-04" db="EMBL/GenBank/DDBJ databases">
        <title>Transcriptional profiles of Haloferax mediterranei on the basis of nitrogen availability.</title>
        <authorList>
            <person name="Bautista V."/>
        </authorList>
    </citation>
    <scope>NUCLEOTIDE SEQUENCE [LARGE SCALE GENOMIC DNA]</scope>
    <source>
        <strain evidence="2">ATCC 33500</strain>
        <strain evidence="7">ATCC 33500 / DSM 1411 / JCM 8866 / NBRC 14739 / NCIMB 2177 / R-4</strain>
    </source>
</reference>
<dbReference type="RefSeq" id="WP_004056608.1">
    <property type="nucleotide sequence ID" value="NC_017941.2"/>
</dbReference>
<reference evidence="1 5" key="2">
    <citation type="journal article" date="2012" name="J. Bacteriol.">
        <title>Complete genome sequence of the metabolically versatile halophilic archaeon Haloferax mediterranei, a poly(3-hydroxybutyrate-co-3-hydroxyvalerate) producer.</title>
        <authorList>
            <person name="Han J."/>
            <person name="Zhang F."/>
            <person name="Hou J."/>
            <person name="Liu X."/>
            <person name="Li M."/>
            <person name="Liu H."/>
            <person name="Cai L."/>
            <person name="Zhang B."/>
            <person name="Chen Y."/>
            <person name="Zhou J."/>
            <person name="Hu S."/>
            <person name="Xiang H."/>
        </authorList>
    </citation>
    <scope>NUCLEOTIDE SEQUENCE [LARGE SCALE GENOMIC DNA]</scope>
    <source>
        <strain evidence="5">ATCC 33500 / DSM 1411 / JCM 8866 / NBRC 14739 / NCIMB 2177 / R-4</strain>
        <strain evidence="1">CGMCC 1.2087</strain>
    </source>
</reference>
<evidence type="ECO:0000313" key="1">
    <source>
        <dbReference type="EMBL" id="AFK19471.1"/>
    </source>
</evidence>
<evidence type="ECO:0000313" key="2">
    <source>
        <dbReference type="EMBL" id="AHZ21184.1"/>
    </source>
</evidence>
<dbReference type="Proteomes" id="UP000027075">
    <property type="component" value="Chromosome"/>
</dbReference>
<reference evidence="3 6" key="3">
    <citation type="journal article" date="2014" name="PLoS Genet.">
        <title>Phylogenetically driven sequencing of extremely halophilic archaea reveals strategies for static and dynamic osmo-response.</title>
        <authorList>
            <person name="Becker E.A."/>
            <person name="Seitzer P.M."/>
            <person name="Tritt A."/>
            <person name="Larsen D."/>
            <person name="Krusor M."/>
            <person name="Yao A.I."/>
            <person name="Wu D."/>
            <person name="Madern D."/>
            <person name="Eisen J.A."/>
            <person name="Darling A.E."/>
            <person name="Facciotti M.T."/>
        </authorList>
    </citation>
    <scope>NUCLEOTIDE SEQUENCE [LARGE SCALE GENOMIC DNA]</scope>
    <source>
        <strain evidence="3">ATCC 33500</strain>
        <strain evidence="6">ATCC 33500 / DSM 1411 / JCM 8866 / NBRC 14739 / NCIMB 2177 / R-4</strain>
    </source>
</reference>
<dbReference type="EMBL" id="CP039139">
    <property type="protein sequence ID" value="QCQ75932.1"/>
    <property type="molecule type" value="Genomic_DNA"/>
</dbReference>
<evidence type="ECO:0000313" key="5">
    <source>
        <dbReference type="Proteomes" id="UP000006469"/>
    </source>
</evidence>